<evidence type="ECO:0000256" key="7">
    <source>
        <dbReference type="ARBA" id="ARBA00022840"/>
    </source>
</evidence>
<dbReference type="Pfam" id="PF01381">
    <property type="entry name" value="HTH_3"/>
    <property type="match status" value="1"/>
</dbReference>
<dbReference type="SUPFAM" id="SSF47413">
    <property type="entry name" value="lambda repressor-like DNA-binding domains"/>
    <property type="match status" value="1"/>
</dbReference>
<keyword evidence="7" id="KW-0067">ATP-binding</keyword>
<keyword evidence="6" id="KW-0547">Nucleotide-binding</keyword>
<dbReference type="Pfam" id="PF01909">
    <property type="entry name" value="NTP_transf_2"/>
    <property type="match status" value="1"/>
</dbReference>
<comment type="caution">
    <text evidence="11">The sequence shown here is derived from an EMBL/GenBank/DDBJ whole genome shotgun (WGS) entry which is preliminary data.</text>
</comment>
<keyword evidence="3" id="KW-0808">Transferase</keyword>
<dbReference type="PROSITE" id="PS50943">
    <property type="entry name" value="HTH_CROC1"/>
    <property type="match status" value="1"/>
</dbReference>
<organism evidence="11">
    <name type="scientific">mine drainage metagenome</name>
    <dbReference type="NCBI Taxonomy" id="410659"/>
    <lineage>
        <taxon>unclassified sequences</taxon>
        <taxon>metagenomes</taxon>
        <taxon>ecological metagenomes</taxon>
    </lineage>
</organism>
<dbReference type="InterPro" id="IPR043519">
    <property type="entry name" value="NT_sf"/>
</dbReference>
<sequence>MPVPAYSHSMDIKELLVAAREKAGLTQVELAARAGTSQAAVARYESGRVSPSFSTLERLIRASGAELKLEIVNAPASDLSGQRARKLKHMRKEILERTRKAGVHNVRIFGSVARGDDDDQSDIDLLVDFDITRGLLPIAELTIDLSELLGEHVDVAPVAMLRSSVLKNALREAVPL</sequence>
<dbReference type="PANTHER" id="PTHR33571">
    <property type="entry name" value="SSL8005 PROTEIN"/>
    <property type="match status" value="1"/>
</dbReference>
<evidence type="ECO:0000256" key="4">
    <source>
        <dbReference type="ARBA" id="ARBA00022695"/>
    </source>
</evidence>
<gene>
    <name evidence="11" type="ORF">GALL_453810</name>
</gene>
<dbReference type="InterPro" id="IPR001387">
    <property type="entry name" value="Cro/C1-type_HTH"/>
</dbReference>
<dbReference type="InterPro" id="IPR002934">
    <property type="entry name" value="Polymerase_NTP_transf_dom"/>
</dbReference>
<keyword evidence="8" id="KW-0460">Magnesium</keyword>
<evidence type="ECO:0000256" key="2">
    <source>
        <dbReference type="ARBA" id="ARBA00022649"/>
    </source>
</evidence>
<protein>
    <submittedName>
        <fullName evidence="11">DNA-binding transcriptional repressor PuuR</fullName>
    </submittedName>
</protein>
<name>A0A1J5PPA3_9ZZZZ</name>
<dbReference type="SMART" id="SM00530">
    <property type="entry name" value="HTH_XRE"/>
    <property type="match status" value="1"/>
</dbReference>
<keyword evidence="5" id="KW-0479">Metal-binding</keyword>
<keyword evidence="2" id="KW-1277">Toxin-antitoxin system</keyword>
<dbReference type="InterPro" id="IPR052038">
    <property type="entry name" value="Type-VII_TA_antitoxin"/>
</dbReference>
<comment type="cofactor">
    <cofactor evidence="1">
        <name>Mg(2+)</name>
        <dbReference type="ChEBI" id="CHEBI:18420"/>
    </cofactor>
</comment>
<proteinExistence type="inferred from homology"/>
<evidence type="ECO:0000259" key="10">
    <source>
        <dbReference type="PROSITE" id="PS50943"/>
    </source>
</evidence>
<dbReference type="GO" id="GO:0003677">
    <property type="term" value="F:DNA binding"/>
    <property type="evidence" value="ECO:0007669"/>
    <property type="project" value="UniProtKB-KW"/>
</dbReference>
<dbReference type="Gene3D" id="1.10.260.40">
    <property type="entry name" value="lambda repressor-like DNA-binding domains"/>
    <property type="match status" value="1"/>
</dbReference>
<dbReference type="GO" id="GO:0046872">
    <property type="term" value="F:metal ion binding"/>
    <property type="evidence" value="ECO:0007669"/>
    <property type="project" value="UniProtKB-KW"/>
</dbReference>
<evidence type="ECO:0000256" key="8">
    <source>
        <dbReference type="ARBA" id="ARBA00022842"/>
    </source>
</evidence>
<dbReference type="AlphaFoldDB" id="A0A1J5PPA3"/>
<evidence type="ECO:0000256" key="1">
    <source>
        <dbReference type="ARBA" id="ARBA00001946"/>
    </source>
</evidence>
<evidence type="ECO:0000256" key="5">
    <source>
        <dbReference type="ARBA" id="ARBA00022723"/>
    </source>
</evidence>
<evidence type="ECO:0000313" key="11">
    <source>
        <dbReference type="EMBL" id="OIQ72986.1"/>
    </source>
</evidence>
<keyword evidence="4" id="KW-0548">Nucleotidyltransferase</keyword>
<keyword evidence="11" id="KW-0238">DNA-binding</keyword>
<dbReference type="CDD" id="cd00093">
    <property type="entry name" value="HTH_XRE"/>
    <property type="match status" value="1"/>
</dbReference>
<comment type="similarity">
    <text evidence="9">Belongs to the MntA antitoxin family.</text>
</comment>
<evidence type="ECO:0000256" key="9">
    <source>
        <dbReference type="ARBA" id="ARBA00038276"/>
    </source>
</evidence>
<evidence type="ECO:0000256" key="3">
    <source>
        <dbReference type="ARBA" id="ARBA00022679"/>
    </source>
</evidence>
<accession>A0A1J5PPA3</accession>
<dbReference type="Gene3D" id="3.30.460.10">
    <property type="entry name" value="Beta Polymerase, domain 2"/>
    <property type="match status" value="1"/>
</dbReference>
<dbReference type="SUPFAM" id="SSF81301">
    <property type="entry name" value="Nucleotidyltransferase"/>
    <property type="match status" value="1"/>
</dbReference>
<dbReference type="GO" id="GO:0016779">
    <property type="term" value="F:nucleotidyltransferase activity"/>
    <property type="evidence" value="ECO:0007669"/>
    <property type="project" value="UniProtKB-KW"/>
</dbReference>
<dbReference type="InterPro" id="IPR010982">
    <property type="entry name" value="Lambda_DNA-bd_dom_sf"/>
</dbReference>
<feature type="domain" description="HTH cro/C1-type" evidence="10">
    <location>
        <begin position="16"/>
        <end position="71"/>
    </location>
</feature>
<evidence type="ECO:0000256" key="6">
    <source>
        <dbReference type="ARBA" id="ARBA00022741"/>
    </source>
</evidence>
<reference evidence="11" key="1">
    <citation type="submission" date="2016-10" db="EMBL/GenBank/DDBJ databases">
        <title>Sequence of Gallionella enrichment culture.</title>
        <authorList>
            <person name="Poehlein A."/>
            <person name="Muehling M."/>
            <person name="Daniel R."/>
        </authorList>
    </citation>
    <scope>NUCLEOTIDE SEQUENCE</scope>
</reference>
<dbReference type="GO" id="GO:0005524">
    <property type="term" value="F:ATP binding"/>
    <property type="evidence" value="ECO:0007669"/>
    <property type="project" value="UniProtKB-KW"/>
</dbReference>
<dbReference type="EMBL" id="MLJW01003047">
    <property type="protein sequence ID" value="OIQ72986.1"/>
    <property type="molecule type" value="Genomic_DNA"/>
</dbReference>
<dbReference type="PANTHER" id="PTHR33571:SF12">
    <property type="entry name" value="BSL3053 PROTEIN"/>
    <property type="match status" value="1"/>
</dbReference>